<comment type="caution">
    <text evidence="2">The sequence shown here is derived from an EMBL/GenBank/DDBJ whole genome shotgun (WGS) entry which is preliminary data.</text>
</comment>
<dbReference type="Pfam" id="PF08241">
    <property type="entry name" value="Methyltransf_11"/>
    <property type="match status" value="1"/>
</dbReference>
<dbReference type="InterPro" id="IPR029063">
    <property type="entry name" value="SAM-dependent_MTases_sf"/>
</dbReference>
<reference evidence="2 3" key="1">
    <citation type="submission" date="2020-06" db="EMBL/GenBank/DDBJ databases">
        <title>Rhizobium sp.nov. isolated from the tomato plant.</title>
        <authorList>
            <person name="Thin K.K."/>
            <person name="Zhang X."/>
            <person name="He S."/>
        </authorList>
    </citation>
    <scope>NUCLEOTIDE SEQUENCE [LARGE SCALE GENOMIC DNA]</scope>
    <source>
        <strain evidence="2 3">DBTS2</strain>
    </source>
</reference>
<keyword evidence="3" id="KW-1185">Reference proteome</keyword>
<dbReference type="PANTHER" id="PTHR43591:SF24">
    <property type="entry name" value="2-METHOXY-6-POLYPRENYL-1,4-BENZOQUINOL METHYLASE, MITOCHONDRIAL"/>
    <property type="match status" value="1"/>
</dbReference>
<dbReference type="Gene3D" id="3.40.50.150">
    <property type="entry name" value="Vaccinia Virus protein VP39"/>
    <property type="match status" value="1"/>
</dbReference>
<dbReference type="InterPro" id="IPR013216">
    <property type="entry name" value="Methyltransf_11"/>
</dbReference>
<dbReference type="PANTHER" id="PTHR43591">
    <property type="entry name" value="METHYLTRANSFERASE"/>
    <property type="match status" value="1"/>
</dbReference>
<proteinExistence type="predicted"/>
<organism evidence="2 3">
    <name type="scientific">Mycoplana rhizolycopersici</name>
    <dbReference type="NCBI Taxonomy" id="2746702"/>
    <lineage>
        <taxon>Bacteria</taxon>
        <taxon>Pseudomonadati</taxon>
        <taxon>Pseudomonadota</taxon>
        <taxon>Alphaproteobacteria</taxon>
        <taxon>Hyphomicrobiales</taxon>
        <taxon>Rhizobiaceae</taxon>
        <taxon>Mycoplana</taxon>
    </lineage>
</organism>
<keyword evidence="2" id="KW-0489">Methyltransferase</keyword>
<accession>A0ABX2QMK3</accession>
<dbReference type="EMBL" id="JABXYK010000030">
    <property type="protein sequence ID" value="NVP58616.1"/>
    <property type="molecule type" value="Genomic_DNA"/>
</dbReference>
<dbReference type="Proteomes" id="UP000659172">
    <property type="component" value="Unassembled WGS sequence"/>
</dbReference>
<protein>
    <submittedName>
        <fullName evidence="2">Methyltransferase domain-containing protein</fullName>
    </submittedName>
</protein>
<gene>
    <name evidence="2" type="ORF">HV823_25635</name>
</gene>
<dbReference type="GO" id="GO:0032259">
    <property type="term" value="P:methylation"/>
    <property type="evidence" value="ECO:0007669"/>
    <property type="project" value="UniProtKB-KW"/>
</dbReference>
<feature type="domain" description="Methyltransferase type 11" evidence="1">
    <location>
        <begin position="56"/>
        <end position="150"/>
    </location>
</feature>
<dbReference type="GO" id="GO:0008168">
    <property type="term" value="F:methyltransferase activity"/>
    <property type="evidence" value="ECO:0007669"/>
    <property type="project" value="UniProtKB-KW"/>
</dbReference>
<dbReference type="SUPFAM" id="SSF53335">
    <property type="entry name" value="S-adenosyl-L-methionine-dependent methyltransferases"/>
    <property type="match status" value="1"/>
</dbReference>
<evidence type="ECO:0000313" key="3">
    <source>
        <dbReference type="Proteomes" id="UP000659172"/>
    </source>
</evidence>
<evidence type="ECO:0000313" key="2">
    <source>
        <dbReference type="EMBL" id="NVP58616.1"/>
    </source>
</evidence>
<evidence type="ECO:0000259" key="1">
    <source>
        <dbReference type="Pfam" id="PF08241"/>
    </source>
</evidence>
<dbReference type="CDD" id="cd02440">
    <property type="entry name" value="AdoMet_MTases"/>
    <property type="match status" value="1"/>
</dbReference>
<sequence>MDMRNHDLKEDIREYWSKRSATFDLAFGHRIPPGPELEAWAAAVRDAIGPEPKRVLELACGTGEVTNVLLSLGHEVTALDFSEAMLGVARTKHAGNTRVRFVLADAERTMEPDEAYDAVICRHLVWTLTEPEQALADWIRVLKPGGRLLVFDGDWTQPTRMGRLAGLAVRLIERLIGHDPYYDGAMSEKHADIMRRLPFSDGLTAERLEPLVREAGFVNIAFPSHRSIAMAQRKDADLRNRLRTLFYRRFVLVASRPVDVAS</sequence>
<dbReference type="RefSeq" id="WP_176952513.1">
    <property type="nucleotide sequence ID" value="NZ_JABXYK010000030.1"/>
</dbReference>
<name>A0ABX2QMK3_9HYPH</name>
<keyword evidence="2" id="KW-0808">Transferase</keyword>